<dbReference type="Proteomes" id="UP000000517">
    <property type="component" value="Chromosome"/>
</dbReference>
<accession>D9S7U5</accession>
<dbReference type="GO" id="GO:0016887">
    <property type="term" value="F:ATP hydrolysis activity"/>
    <property type="evidence" value="ECO:0007669"/>
    <property type="project" value="TreeGrafter"/>
</dbReference>
<evidence type="ECO:0000256" key="2">
    <source>
        <dbReference type="ARBA" id="ARBA00022741"/>
    </source>
</evidence>
<proteinExistence type="inferred from homology"/>
<sequence length="462" mass="51449">MLNESTALITVVCKICMDMSFRDFCLYFTGMNTKNLSKKWCQKNGIAIVESAGESAQECAAPIKIAVPNATDEFLLEKIRFATQQRIVPEQHSPAEIKMMHSHAESIDDEDLLQHLNHLEISRNSSWESEPIINLVDSLIIKALQKKATDIHLEPLADALRVRFRIDGLLTEYRTFPQWLTEPVLIRLKVMANVDITERRLPHDGSFAFENFQEKVNVRVSTIPVNNGEKCVLRLLPANDSAQTLDSLDFSEPTLQAIRKIFSAPQGLFLVTGPTGSGKTTTLYAGLREIIQRKINVTTIEDPIEYELRGANQVPVNEKCGFTFAVALRSILRQDPDVILVGEIRDAETAQIALQAAQTGHLVLSTLHTNSAKAAAARLLDLGVQKSILDEALLGVFAQRLVRKLDKTTSQESTPQYKGRTVVCELLLPNNTYADSSMQENARKLVESGITTEEEIKRVLGS</sequence>
<dbReference type="HOGENOM" id="CLU_013446_2_2_0"/>
<organism evidence="5 6">
    <name type="scientific">Fibrobacter succinogenes (strain ATCC 19169 / S85)</name>
    <dbReference type="NCBI Taxonomy" id="59374"/>
    <lineage>
        <taxon>Bacteria</taxon>
        <taxon>Pseudomonadati</taxon>
        <taxon>Fibrobacterota</taxon>
        <taxon>Fibrobacteria</taxon>
        <taxon>Fibrobacterales</taxon>
        <taxon>Fibrobacteraceae</taxon>
        <taxon>Fibrobacter</taxon>
    </lineage>
</organism>
<protein>
    <submittedName>
        <fullName evidence="5">Type II secretion system protein</fullName>
    </submittedName>
</protein>
<dbReference type="GO" id="GO:0005886">
    <property type="term" value="C:plasma membrane"/>
    <property type="evidence" value="ECO:0007669"/>
    <property type="project" value="TreeGrafter"/>
</dbReference>
<evidence type="ECO:0000256" key="1">
    <source>
        <dbReference type="ARBA" id="ARBA00006611"/>
    </source>
</evidence>
<comment type="similarity">
    <text evidence="1">Belongs to the GSP E family.</text>
</comment>
<dbReference type="GO" id="GO:0005524">
    <property type="term" value="F:ATP binding"/>
    <property type="evidence" value="ECO:0007669"/>
    <property type="project" value="UniProtKB-KW"/>
</dbReference>
<feature type="domain" description="Bacterial type II secretion system protein E" evidence="4">
    <location>
        <begin position="332"/>
        <end position="346"/>
    </location>
</feature>
<evidence type="ECO:0000259" key="4">
    <source>
        <dbReference type="PROSITE" id="PS00662"/>
    </source>
</evidence>
<dbReference type="InterPro" id="IPR027417">
    <property type="entry name" value="P-loop_NTPase"/>
</dbReference>
<dbReference type="Pfam" id="PF00437">
    <property type="entry name" value="T2SSE"/>
    <property type="match status" value="1"/>
</dbReference>
<dbReference type="Gene3D" id="3.30.450.90">
    <property type="match status" value="1"/>
</dbReference>
<dbReference type="eggNOG" id="COG2804">
    <property type="taxonomic scope" value="Bacteria"/>
</dbReference>
<dbReference type="PROSITE" id="PS00662">
    <property type="entry name" value="T2SP_E"/>
    <property type="match status" value="1"/>
</dbReference>
<dbReference type="PANTHER" id="PTHR30258:SF2">
    <property type="entry name" value="COMG OPERON PROTEIN 1"/>
    <property type="match status" value="1"/>
</dbReference>
<dbReference type="KEGG" id="fsc:FSU_0703"/>
<name>D9S7U5_FIBSS</name>
<dbReference type="InterPro" id="IPR001482">
    <property type="entry name" value="T2SS/T4SS_dom"/>
</dbReference>
<gene>
    <name evidence="5" type="ordered locus">FSU_0703</name>
</gene>
<evidence type="ECO:0000313" key="5">
    <source>
        <dbReference type="EMBL" id="ADL25541.1"/>
    </source>
</evidence>
<keyword evidence="3" id="KW-0067">ATP-binding</keyword>
<evidence type="ECO:0000313" key="6">
    <source>
        <dbReference type="Proteomes" id="UP000000517"/>
    </source>
</evidence>
<dbReference type="STRING" id="59374.FSU_0703"/>
<dbReference type="Gene3D" id="3.40.50.300">
    <property type="entry name" value="P-loop containing nucleotide triphosphate hydrolases"/>
    <property type="match status" value="1"/>
</dbReference>
<dbReference type="PANTHER" id="PTHR30258">
    <property type="entry name" value="TYPE II SECRETION SYSTEM PROTEIN GSPE-RELATED"/>
    <property type="match status" value="1"/>
</dbReference>
<dbReference type="AlphaFoldDB" id="D9S7U5"/>
<evidence type="ECO:0000256" key="3">
    <source>
        <dbReference type="ARBA" id="ARBA00022840"/>
    </source>
</evidence>
<dbReference type="EMBL" id="CP002158">
    <property type="protein sequence ID" value="ADL25541.1"/>
    <property type="molecule type" value="Genomic_DNA"/>
</dbReference>
<reference evidence="6" key="1">
    <citation type="submission" date="2010-08" db="EMBL/GenBank/DDBJ databases">
        <title>Complete sequence of Fibrobacter succinogenes subsp. succinogenes S85.</title>
        <authorList>
            <person name="Durkin A.S."/>
            <person name="Nelson K.E."/>
            <person name="Morrison M."/>
            <person name="Forsberg C.W."/>
            <person name="Wilson D.B."/>
            <person name="Russell J.B."/>
            <person name="Cann I.K.O."/>
            <person name="Mackie R.I."/>
            <person name="White B.A."/>
        </authorList>
    </citation>
    <scope>NUCLEOTIDE SEQUENCE [LARGE SCALE GENOMIC DNA]</scope>
    <source>
        <strain evidence="6">ATCC 19169 / S85</strain>
    </source>
</reference>
<dbReference type="CDD" id="cd01129">
    <property type="entry name" value="PulE-GspE-like"/>
    <property type="match status" value="1"/>
</dbReference>
<dbReference type="SUPFAM" id="SSF52540">
    <property type="entry name" value="P-loop containing nucleoside triphosphate hydrolases"/>
    <property type="match status" value="1"/>
</dbReference>
<keyword evidence="2" id="KW-0547">Nucleotide-binding</keyword>